<proteinExistence type="predicted"/>
<dbReference type="Proteomes" id="UP000591929">
    <property type="component" value="Unassembled WGS sequence"/>
</dbReference>
<protein>
    <recommendedName>
        <fullName evidence="3">Cyclic nucleotide-binding domain-containing protein</fullName>
    </recommendedName>
</protein>
<gene>
    <name evidence="1" type="ORF">HB847_02870</name>
</gene>
<comment type="caution">
    <text evidence="1">The sequence shown here is derived from an EMBL/GenBank/DDBJ whole genome shotgun (WGS) entry which is preliminary data.</text>
</comment>
<dbReference type="EMBL" id="JAARPL010000002">
    <property type="protein sequence ID" value="MBC1371298.1"/>
    <property type="molecule type" value="Genomic_DNA"/>
</dbReference>
<evidence type="ECO:0000313" key="2">
    <source>
        <dbReference type="Proteomes" id="UP000591929"/>
    </source>
</evidence>
<reference evidence="1 2" key="1">
    <citation type="submission" date="2020-03" db="EMBL/GenBank/DDBJ databases">
        <title>Soil Listeria distribution.</title>
        <authorList>
            <person name="Liao J."/>
            <person name="Wiedmann M."/>
        </authorList>
    </citation>
    <scope>NUCLEOTIDE SEQUENCE [LARGE SCALE GENOMIC DNA]</scope>
    <source>
        <strain evidence="1 2">FSL L7-1681</strain>
    </source>
</reference>
<dbReference type="RefSeq" id="WP_185376017.1">
    <property type="nucleotide sequence ID" value="NZ_JAARPL010000002.1"/>
</dbReference>
<dbReference type="AlphaFoldDB" id="A0A841Y4Q2"/>
<evidence type="ECO:0000313" key="1">
    <source>
        <dbReference type="EMBL" id="MBC1371298.1"/>
    </source>
</evidence>
<sequence length="137" mass="16176">MNENYREKEINILNIFKELNANKYDSNVVKYIEIPAGLHAEFDDKSIYFLINGIAVHSEDNHSKCFDEQQILNFEVLCNLSQRITKIYAQTDIAIGMVDKEYLLDYFSIRPSFMEFLLTKIQLYYESLLVTRIKAHH</sequence>
<name>A0A841Y4Q2_9LIST</name>
<evidence type="ECO:0008006" key="3">
    <source>
        <dbReference type="Google" id="ProtNLM"/>
    </source>
</evidence>
<organism evidence="1 2">
    <name type="scientific">Listeria booriae</name>
    <dbReference type="NCBI Taxonomy" id="1552123"/>
    <lineage>
        <taxon>Bacteria</taxon>
        <taxon>Bacillati</taxon>
        <taxon>Bacillota</taxon>
        <taxon>Bacilli</taxon>
        <taxon>Bacillales</taxon>
        <taxon>Listeriaceae</taxon>
        <taxon>Listeria</taxon>
    </lineage>
</organism>
<accession>A0A841Y4Q2</accession>